<gene>
    <name evidence="2" type="ORF">ACJ73_08782</name>
</gene>
<protein>
    <recommendedName>
        <fullName evidence="4">Protein kinase domain-containing protein</fullName>
    </recommendedName>
</protein>
<name>A0A1J9PMC0_9EURO</name>
<evidence type="ECO:0008006" key="4">
    <source>
        <dbReference type="Google" id="ProtNLM"/>
    </source>
</evidence>
<dbReference type="Proteomes" id="UP000242791">
    <property type="component" value="Unassembled WGS sequence"/>
</dbReference>
<proteinExistence type="predicted"/>
<dbReference type="AlphaFoldDB" id="A0A1J9PMC0"/>
<dbReference type="PANTHER" id="PTHR37535">
    <property type="entry name" value="FLUG DOMAIN PROTEIN"/>
    <property type="match status" value="1"/>
</dbReference>
<sequence length="399" mass="45879">MADLFNNVKPLDIVFLKNLRESKYSAVFKVQVDGKLCVMKVHHNRGSSSHDPPYREMNLFIRESTPYRRLKAKGLCNRGVIPDFYGIITKIKVTDWLDLHIFHEDKLPPNAILIEYILNMQQIDLSTFLESYLYRFHDILCEIHKARVYHGDVYPRNMMILPRKKTTRTFLEEGAPTSRQKMLKIIRREFLGMKDVNTFWLPEIIYEPTLSPSIKCPEDLYSLRVLNGLNQQELLLRDDLADQFVFCSAVREGDGVRIAHEIRLTTASVRGRMRKGGEITGSDVSDSLQNLMLQHTSIDMFLKHYLDRNINADVLSIYRGLEPQKALMRMVCSMSRSINPCQPWKLPLEQSRSVPAKHPEDLSGSAVTLLQAGSGAGWDRSTGERVRKMSDGRKIQEPG</sequence>
<organism evidence="2 3">
    <name type="scientific">Blastomyces percursus</name>
    <dbReference type="NCBI Taxonomy" id="1658174"/>
    <lineage>
        <taxon>Eukaryota</taxon>
        <taxon>Fungi</taxon>
        <taxon>Dikarya</taxon>
        <taxon>Ascomycota</taxon>
        <taxon>Pezizomycotina</taxon>
        <taxon>Eurotiomycetes</taxon>
        <taxon>Eurotiomycetidae</taxon>
        <taxon>Onygenales</taxon>
        <taxon>Ajellomycetaceae</taxon>
        <taxon>Blastomyces</taxon>
    </lineage>
</organism>
<dbReference type="EMBL" id="LGTZ01002191">
    <property type="protein sequence ID" value="OJD17648.1"/>
    <property type="molecule type" value="Genomic_DNA"/>
</dbReference>
<dbReference type="SUPFAM" id="SSF56112">
    <property type="entry name" value="Protein kinase-like (PK-like)"/>
    <property type="match status" value="1"/>
</dbReference>
<comment type="caution">
    <text evidence="2">The sequence shown here is derived from an EMBL/GenBank/DDBJ whole genome shotgun (WGS) entry which is preliminary data.</text>
</comment>
<evidence type="ECO:0000313" key="2">
    <source>
        <dbReference type="EMBL" id="OJD17648.1"/>
    </source>
</evidence>
<evidence type="ECO:0000256" key="1">
    <source>
        <dbReference type="SAM" id="MobiDB-lite"/>
    </source>
</evidence>
<reference evidence="2 3" key="1">
    <citation type="submission" date="2015-08" db="EMBL/GenBank/DDBJ databases">
        <title>Emmonsia species relationships and genome sequence.</title>
        <authorList>
            <person name="Cuomo C.A."/>
            <person name="Schwartz I.S."/>
            <person name="Kenyon C."/>
            <person name="De Hoog G.S."/>
            <person name="Govender N.P."/>
            <person name="Botha A."/>
            <person name="Moreno L."/>
            <person name="De Vries M."/>
            <person name="Munoz J.F."/>
            <person name="Stielow J.B."/>
        </authorList>
    </citation>
    <scope>NUCLEOTIDE SEQUENCE [LARGE SCALE GENOMIC DNA]</scope>
    <source>
        <strain evidence="2 3">EI222</strain>
    </source>
</reference>
<feature type="compositionally biased region" description="Basic and acidic residues" evidence="1">
    <location>
        <begin position="381"/>
        <end position="399"/>
    </location>
</feature>
<dbReference type="VEuPathDB" id="FungiDB:ACJ73_08782"/>
<dbReference type="OrthoDB" id="4185642at2759"/>
<dbReference type="Pfam" id="PF11917">
    <property type="entry name" value="DUF3435"/>
    <property type="match status" value="2"/>
</dbReference>
<keyword evidence="3" id="KW-1185">Reference proteome</keyword>
<accession>A0A1J9PMC0</accession>
<dbReference type="PANTHER" id="PTHR37535:SF2">
    <property type="entry name" value="FINGER DOMAIN PROTEIN, PUTATIVE (AFU_ORTHOLOGUE AFUA_6G09300)-RELATED"/>
    <property type="match status" value="1"/>
</dbReference>
<evidence type="ECO:0000313" key="3">
    <source>
        <dbReference type="Proteomes" id="UP000242791"/>
    </source>
</evidence>
<dbReference type="InterPro" id="IPR021842">
    <property type="entry name" value="DUF3435"/>
</dbReference>
<feature type="region of interest" description="Disordered" evidence="1">
    <location>
        <begin position="373"/>
        <end position="399"/>
    </location>
</feature>
<dbReference type="InterPro" id="IPR011009">
    <property type="entry name" value="Kinase-like_dom_sf"/>
</dbReference>